<sequence>MNLSTEGITKNSDRNENYFLLILPKYYKIFKQQWPKGQKTKEIDKTVYISNAIEDDFGYFTLVSRRVGDYKRVRITVNKYNKPIINDEQCRATRYIDPILTSHRIEYCVITPENVVDKYMQRMTADWMKGKVHDVFANINLKCHSFLCEFLTHLRSIGNATQRKLAKTPDTITGDPPLTVCCYVGISQLVEWCLDNFGCADDLGEQYEREFSLYIACRQNDPDVVLILLKHENGPGVNTMSKVYEYKQMYDIKSSIHNQIRLQLFEVERRGGCWAYDIFEAPLFIACKYGHTEIVSILLSHKAHEIDINQNRVMSEFMKPADTMTPLFIACKGGHADIVSLLLNHGVDVNKQTRELETPLFAACENGHKGIVSLLLEKSDQGLNINRFDGTTPLFAACREGHVEVVLTLLKYEGIDVDEGMRTGMSPLFIASFLGYTEIVEILLRKNADLHQCVQNQTFLNAYFASFVNCFQYSGKEIYSIEIFIQYIRKFISYKASESVKSYMDKMDDSWVLNLVALAYPLNIASAMGHTDIVKLLVKHTCNIEGFMRSNYSSPLFLACELGHEDIVRVLLSKNAHPTLTREDGKSPVLIAIQNGHMNITKIILNQNFS</sequence>
<protein>
    <submittedName>
        <fullName evidence="2">Uncharacterized protein</fullName>
    </submittedName>
</protein>
<comment type="caution">
    <text evidence="2">The sequence shown here is derived from an EMBL/GenBank/DDBJ whole genome shotgun (WGS) entry which is preliminary data.</text>
</comment>
<name>A0A8B6BIW6_MYTGA</name>
<dbReference type="PANTHER" id="PTHR24121:SF23">
    <property type="entry name" value="NO MECHANORECEPTOR POTENTIAL C, ISOFORM H"/>
    <property type="match status" value="1"/>
</dbReference>
<feature type="repeat" description="ANK" evidence="1">
    <location>
        <begin position="551"/>
        <end position="583"/>
    </location>
</feature>
<dbReference type="OrthoDB" id="10261302at2759"/>
<dbReference type="PANTHER" id="PTHR24121">
    <property type="entry name" value="NO MECHANORECEPTOR POTENTIAL C, ISOFORM D-RELATED"/>
    <property type="match status" value="1"/>
</dbReference>
<dbReference type="PROSITE" id="PS50297">
    <property type="entry name" value="ANK_REP_REGION"/>
    <property type="match status" value="4"/>
</dbReference>
<dbReference type="Pfam" id="PF12796">
    <property type="entry name" value="Ank_2"/>
    <property type="match status" value="2"/>
</dbReference>
<accession>A0A8B6BIW6</accession>
<keyword evidence="1" id="KW-0040">ANK repeat</keyword>
<dbReference type="PROSITE" id="PS50088">
    <property type="entry name" value="ANK_REPEAT"/>
    <property type="match status" value="5"/>
</dbReference>
<dbReference type="InterPro" id="IPR036770">
    <property type="entry name" value="Ankyrin_rpt-contain_sf"/>
</dbReference>
<reference evidence="2" key="1">
    <citation type="submission" date="2018-11" db="EMBL/GenBank/DDBJ databases">
        <authorList>
            <person name="Alioto T."/>
            <person name="Alioto T."/>
        </authorList>
    </citation>
    <scope>NUCLEOTIDE SEQUENCE</scope>
</reference>
<dbReference type="EMBL" id="UYJE01000237">
    <property type="protein sequence ID" value="VDH91505.1"/>
    <property type="molecule type" value="Genomic_DNA"/>
</dbReference>
<dbReference type="Gene3D" id="1.25.40.20">
    <property type="entry name" value="Ankyrin repeat-containing domain"/>
    <property type="match status" value="2"/>
</dbReference>
<evidence type="ECO:0000256" key="1">
    <source>
        <dbReference type="PROSITE-ProRule" id="PRU00023"/>
    </source>
</evidence>
<feature type="repeat" description="ANK" evidence="1">
    <location>
        <begin position="423"/>
        <end position="451"/>
    </location>
</feature>
<dbReference type="AlphaFoldDB" id="A0A8B6BIW6"/>
<proteinExistence type="predicted"/>
<organism evidence="2 3">
    <name type="scientific">Mytilus galloprovincialis</name>
    <name type="common">Mediterranean mussel</name>
    <dbReference type="NCBI Taxonomy" id="29158"/>
    <lineage>
        <taxon>Eukaryota</taxon>
        <taxon>Metazoa</taxon>
        <taxon>Spiralia</taxon>
        <taxon>Lophotrochozoa</taxon>
        <taxon>Mollusca</taxon>
        <taxon>Bivalvia</taxon>
        <taxon>Autobranchia</taxon>
        <taxon>Pteriomorphia</taxon>
        <taxon>Mytilida</taxon>
        <taxon>Mytiloidea</taxon>
        <taxon>Mytilidae</taxon>
        <taxon>Mytilinae</taxon>
        <taxon>Mytilus</taxon>
    </lineage>
</organism>
<feature type="repeat" description="ANK" evidence="1">
    <location>
        <begin position="584"/>
        <end position="610"/>
    </location>
</feature>
<dbReference type="Pfam" id="PF00023">
    <property type="entry name" value="Ank"/>
    <property type="match status" value="2"/>
</dbReference>
<dbReference type="SMART" id="SM00248">
    <property type="entry name" value="ANK"/>
    <property type="match status" value="9"/>
</dbReference>
<keyword evidence="3" id="KW-1185">Reference proteome</keyword>
<gene>
    <name evidence="2" type="ORF">MGAL_10B033664</name>
</gene>
<evidence type="ECO:0000313" key="2">
    <source>
        <dbReference type="EMBL" id="VDH91505.1"/>
    </source>
</evidence>
<dbReference type="SUPFAM" id="SSF48403">
    <property type="entry name" value="Ankyrin repeat"/>
    <property type="match status" value="2"/>
</dbReference>
<evidence type="ECO:0000313" key="3">
    <source>
        <dbReference type="Proteomes" id="UP000596742"/>
    </source>
</evidence>
<dbReference type="InterPro" id="IPR002110">
    <property type="entry name" value="Ankyrin_rpt"/>
</dbReference>
<feature type="repeat" description="ANK" evidence="1">
    <location>
        <begin position="322"/>
        <end position="354"/>
    </location>
</feature>
<feature type="repeat" description="ANK" evidence="1">
    <location>
        <begin position="389"/>
        <end position="422"/>
    </location>
</feature>
<dbReference type="Proteomes" id="UP000596742">
    <property type="component" value="Unassembled WGS sequence"/>
</dbReference>